<proteinExistence type="predicted"/>
<dbReference type="InterPro" id="IPR028098">
    <property type="entry name" value="Glyco_trans_4-like_N"/>
</dbReference>
<keyword evidence="2" id="KW-0328">Glycosyltransferase</keyword>
<dbReference type="Pfam" id="PF13692">
    <property type="entry name" value="Glyco_trans_1_4"/>
    <property type="match status" value="1"/>
</dbReference>
<dbReference type="CDD" id="cd03814">
    <property type="entry name" value="GT4-like"/>
    <property type="match status" value="1"/>
</dbReference>
<dbReference type="Pfam" id="PF13439">
    <property type="entry name" value="Glyco_transf_4"/>
    <property type="match status" value="1"/>
</dbReference>
<dbReference type="Gene3D" id="3.40.50.2000">
    <property type="entry name" value="Glycogen Phosphorylase B"/>
    <property type="match status" value="2"/>
</dbReference>
<dbReference type="SUPFAM" id="SSF53756">
    <property type="entry name" value="UDP-Glycosyltransferase/glycogen phosphorylase"/>
    <property type="match status" value="1"/>
</dbReference>
<dbReference type="EMBL" id="CP044427">
    <property type="protein sequence ID" value="QFG69430.1"/>
    <property type="molecule type" value="Genomic_DNA"/>
</dbReference>
<organism evidence="5 6">
    <name type="scientific">Ornithinimicrobium pratense</name>
    <dbReference type="NCBI Taxonomy" id="2593973"/>
    <lineage>
        <taxon>Bacteria</taxon>
        <taxon>Bacillati</taxon>
        <taxon>Actinomycetota</taxon>
        <taxon>Actinomycetes</taxon>
        <taxon>Micrococcales</taxon>
        <taxon>Ornithinimicrobiaceae</taxon>
        <taxon>Ornithinimicrobium</taxon>
    </lineage>
</organism>
<evidence type="ECO:0000256" key="3">
    <source>
        <dbReference type="ARBA" id="ARBA00022679"/>
    </source>
</evidence>
<keyword evidence="3 5" id="KW-0808">Transferase</keyword>
<evidence type="ECO:0000313" key="5">
    <source>
        <dbReference type="EMBL" id="QFG69430.1"/>
    </source>
</evidence>
<dbReference type="InterPro" id="IPR050194">
    <property type="entry name" value="Glycosyltransferase_grp1"/>
</dbReference>
<dbReference type="GO" id="GO:1901137">
    <property type="term" value="P:carbohydrate derivative biosynthetic process"/>
    <property type="evidence" value="ECO:0007669"/>
    <property type="project" value="UniProtKB-ARBA"/>
</dbReference>
<dbReference type="PANTHER" id="PTHR45947">
    <property type="entry name" value="SULFOQUINOVOSYL TRANSFERASE SQD2"/>
    <property type="match status" value="1"/>
</dbReference>
<sequence length="390" mass="43047">MRIAIFTEVFLPKVDGVVTRLQRTLEELEQLGHEAIVFAPGHPPRRFGVHQVFPVRSVSFRPWYPEIRVGLPTGRIGREMHAFRPDVVHAVNPVWLAAYGVLSARRRNLPLLASFHTDVPTYATKLGLSLLRAPSQAWIVHLHNLADVNLCPSPQLVDWALSAGVHEIGLWPKAVDTVGYHPSHRTQQMRERLTGGHPEAPLLLYVGRLSREKDLDQLLEPVRRLAQHGVRVAMVGSGPAKAELERAFAGTPTVFTGYLAGEELAQAFASADVFAFPSTTDTLGLVGLEAMASGVPVVGADAGGIPFVVQDGVTGYLVQPGDTDGWTDRLRHLLLDPQARQQMSQAARAEAERYSWRTATESVVESYQLAIERQQDRPKTPKPLRVVRKP</sequence>
<dbReference type="PANTHER" id="PTHR45947:SF3">
    <property type="entry name" value="SULFOQUINOVOSYL TRANSFERASE SQD2"/>
    <property type="match status" value="1"/>
</dbReference>
<dbReference type="OrthoDB" id="9802525at2"/>
<gene>
    <name evidence="5" type="ORF">FY030_12595</name>
</gene>
<reference evidence="5 6" key="1">
    <citation type="submission" date="2019-09" db="EMBL/GenBank/DDBJ databases">
        <title>Serinicoccus pratensis sp. nov., isolated from meadow soil.</title>
        <authorList>
            <person name="Zhang W."/>
        </authorList>
    </citation>
    <scope>NUCLEOTIDE SEQUENCE [LARGE SCALE GENOMIC DNA]</scope>
    <source>
        <strain evidence="5 6">W204</strain>
    </source>
</reference>
<dbReference type="KEGG" id="serw:FY030_12595"/>
<accession>A0A5J6V606</accession>
<dbReference type="GO" id="GO:0016757">
    <property type="term" value="F:glycosyltransferase activity"/>
    <property type="evidence" value="ECO:0007669"/>
    <property type="project" value="UniProtKB-KW"/>
</dbReference>
<feature type="domain" description="Glycosyltransferase subfamily 4-like N-terminal" evidence="4">
    <location>
        <begin position="14"/>
        <end position="177"/>
    </location>
</feature>
<evidence type="ECO:0000313" key="6">
    <source>
        <dbReference type="Proteomes" id="UP000326546"/>
    </source>
</evidence>
<dbReference type="Proteomes" id="UP000326546">
    <property type="component" value="Chromosome"/>
</dbReference>
<name>A0A5J6V606_9MICO</name>
<dbReference type="AlphaFoldDB" id="A0A5J6V606"/>
<evidence type="ECO:0000256" key="2">
    <source>
        <dbReference type="ARBA" id="ARBA00022676"/>
    </source>
</evidence>
<dbReference type="RefSeq" id="WP_158061804.1">
    <property type="nucleotide sequence ID" value="NZ_CP044427.1"/>
</dbReference>
<evidence type="ECO:0000259" key="4">
    <source>
        <dbReference type="Pfam" id="PF13439"/>
    </source>
</evidence>
<evidence type="ECO:0000256" key="1">
    <source>
        <dbReference type="ARBA" id="ARBA00021292"/>
    </source>
</evidence>
<protein>
    <recommendedName>
        <fullName evidence="1">D-inositol 3-phosphate glycosyltransferase</fullName>
    </recommendedName>
</protein>
<keyword evidence="6" id="KW-1185">Reference proteome</keyword>